<keyword evidence="1" id="KW-0812">Transmembrane</keyword>
<evidence type="ECO:0000313" key="2">
    <source>
        <dbReference type="EMBL" id="MFC7618472.1"/>
    </source>
</evidence>
<accession>A0ABW2TX48</accession>
<keyword evidence="1" id="KW-1133">Transmembrane helix</keyword>
<evidence type="ECO:0000256" key="1">
    <source>
        <dbReference type="SAM" id="Phobius"/>
    </source>
</evidence>
<keyword evidence="1" id="KW-0472">Membrane</keyword>
<evidence type="ECO:0000313" key="3">
    <source>
        <dbReference type="Proteomes" id="UP001596512"/>
    </source>
</evidence>
<gene>
    <name evidence="2" type="ORF">ACFQV2_39130</name>
</gene>
<keyword evidence="3" id="KW-1185">Reference proteome</keyword>
<reference evidence="3" key="1">
    <citation type="journal article" date="2019" name="Int. J. Syst. Evol. Microbiol.">
        <title>The Global Catalogue of Microorganisms (GCM) 10K type strain sequencing project: providing services to taxonomists for standard genome sequencing and annotation.</title>
        <authorList>
            <consortium name="The Broad Institute Genomics Platform"/>
            <consortium name="The Broad Institute Genome Sequencing Center for Infectious Disease"/>
            <person name="Wu L."/>
            <person name="Ma J."/>
        </authorList>
    </citation>
    <scope>NUCLEOTIDE SEQUENCE [LARGE SCALE GENOMIC DNA]</scope>
    <source>
        <strain evidence="3">JCM 17695</strain>
    </source>
</reference>
<sequence length="66" mass="7287">MKQSRMSSRPVGSLMISGVFLHHPHKFLLEEAVFLGGLVLALLLRAERKRERSIATPATIKSTASN</sequence>
<dbReference type="Proteomes" id="UP001596512">
    <property type="component" value="Unassembled WGS sequence"/>
</dbReference>
<comment type="caution">
    <text evidence="2">The sequence shown here is derived from an EMBL/GenBank/DDBJ whole genome shotgun (WGS) entry which is preliminary data.</text>
</comment>
<feature type="transmembrane region" description="Helical" evidence="1">
    <location>
        <begin position="27"/>
        <end position="44"/>
    </location>
</feature>
<organism evidence="2 3">
    <name type="scientific">Actinokineospora soli</name>
    <dbReference type="NCBI Taxonomy" id="1048753"/>
    <lineage>
        <taxon>Bacteria</taxon>
        <taxon>Bacillati</taxon>
        <taxon>Actinomycetota</taxon>
        <taxon>Actinomycetes</taxon>
        <taxon>Pseudonocardiales</taxon>
        <taxon>Pseudonocardiaceae</taxon>
        <taxon>Actinokineospora</taxon>
    </lineage>
</organism>
<protein>
    <submittedName>
        <fullName evidence="2">Uncharacterized protein</fullName>
    </submittedName>
</protein>
<proteinExistence type="predicted"/>
<name>A0ABW2TX48_9PSEU</name>
<dbReference type="EMBL" id="JBHTEY010000004">
    <property type="protein sequence ID" value="MFC7618472.1"/>
    <property type="molecule type" value="Genomic_DNA"/>
</dbReference>